<dbReference type="InterPro" id="IPR042098">
    <property type="entry name" value="TauD-like_sf"/>
</dbReference>
<dbReference type="Gene3D" id="3.60.130.10">
    <property type="entry name" value="Clavaminate synthase-like"/>
    <property type="match status" value="1"/>
</dbReference>
<keyword evidence="3 8" id="KW-0223">Dioxygenase</keyword>
<dbReference type="AlphaFoldDB" id="A0A154W4B4"/>
<comment type="caution">
    <text evidence="8">The sequence shown here is derived from an EMBL/GenBank/DDBJ whole genome shotgun (WGS) entry which is preliminary data.</text>
</comment>
<dbReference type="GO" id="GO:0005737">
    <property type="term" value="C:cytoplasm"/>
    <property type="evidence" value="ECO:0007669"/>
    <property type="project" value="TreeGrafter"/>
</dbReference>
<evidence type="ECO:0000259" key="7">
    <source>
        <dbReference type="Pfam" id="PF02668"/>
    </source>
</evidence>
<feature type="compositionally biased region" description="Basic and acidic residues" evidence="6">
    <location>
        <begin position="163"/>
        <end position="172"/>
    </location>
</feature>
<dbReference type="Proteomes" id="UP000076400">
    <property type="component" value="Unassembled WGS sequence"/>
</dbReference>
<dbReference type="PANTHER" id="PTHR30468:SF1">
    <property type="entry name" value="ALPHA-KETOGLUTARATE-DEPENDENT SULFONATE DIOXYGENASE"/>
    <property type="match status" value="1"/>
</dbReference>
<dbReference type="Pfam" id="PF02668">
    <property type="entry name" value="TauD"/>
    <property type="match status" value="1"/>
</dbReference>
<dbReference type="PANTHER" id="PTHR30468">
    <property type="entry name" value="ALPHA-KETOGLUTARATE-DEPENDENT SULFONATE DIOXYGENASE"/>
    <property type="match status" value="1"/>
</dbReference>
<protein>
    <submittedName>
        <fullName evidence="8">Taurine dioxygenase</fullName>
    </submittedName>
</protein>
<evidence type="ECO:0000256" key="2">
    <source>
        <dbReference type="ARBA" id="ARBA00022723"/>
    </source>
</evidence>
<keyword evidence="2" id="KW-0479">Metal-binding</keyword>
<evidence type="ECO:0000256" key="3">
    <source>
        <dbReference type="ARBA" id="ARBA00022964"/>
    </source>
</evidence>
<feature type="region of interest" description="Disordered" evidence="6">
    <location>
        <begin position="163"/>
        <end position="185"/>
    </location>
</feature>
<dbReference type="RefSeq" id="WP_067555835.1">
    <property type="nucleotide sequence ID" value="NZ_LPXN01000105.1"/>
</dbReference>
<keyword evidence="5" id="KW-0408">Iron</keyword>
<dbReference type="SUPFAM" id="SSF51197">
    <property type="entry name" value="Clavaminate synthase-like"/>
    <property type="match status" value="1"/>
</dbReference>
<comment type="similarity">
    <text evidence="1">Belongs to the TfdA dioxygenase family.</text>
</comment>
<name>A0A154W4B4_9PROT</name>
<evidence type="ECO:0000256" key="5">
    <source>
        <dbReference type="ARBA" id="ARBA00023004"/>
    </source>
</evidence>
<reference evidence="8 9" key="1">
    <citation type="submission" date="2015-12" db="EMBL/GenBank/DDBJ databases">
        <title>Genome sequence of Oceanibaculum pacificum MCCC 1A02656.</title>
        <authorList>
            <person name="Lu L."/>
            <person name="Lai Q."/>
            <person name="Shao Z."/>
            <person name="Qian P."/>
        </authorList>
    </citation>
    <scope>NUCLEOTIDE SEQUENCE [LARGE SCALE GENOMIC DNA]</scope>
    <source>
        <strain evidence="8 9">MCCC 1A02656</strain>
    </source>
</reference>
<accession>A0A154W4B4</accession>
<dbReference type="InterPro" id="IPR003819">
    <property type="entry name" value="TauD/TfdA-like"/>
</dbReference>
<organism evidence="8 9">
    <name type="scientific">Oceanibaculum pacificum</name>
    <dbReference type="NCBI Taxonomy" id="580166"/>
    <lineage>
        <taxon>Bacteria</taxon>
        <taxon>Pseudomonadati</taxon>
        <taxon>Pseudomonadota</taxon>
        <taxon>Alphaproteobacteria</taxon>
        <taxon>Rhodospirillales</taxon>
        <taxon>Oceanibaculaceae</taxon>
        <taxon>Oceanibaculum</taxon>
    </lineage>
</organism>
<feature type="domain" description="TauD/TfdA-like" evidence="7">
    <location>
        <begin position="7"/>
        <end position="272"/>
    </location>
</feature>
<dbReference type="OrthoDB" id="7346227at2"/>
<keyword evidence="4" id="KW-0560">Oxidoreductase</keyword>
<keyword evidence="9" id="KW-1185">Reference proteome</keyword>
<evidence type="ECO:0000313" key="8">
    <source>
        <dbReference type="EMBL" id="KZD08386.1"/>
    </source>
</evidence>
<sequence>MAHQELEIRKIAGAIGAEIHGVDLSQPLGDNVVGAIRQAYLDNLVIFFRDQDLSPAQFLDFSKRFGQPVEYPFVKGIDGFPEIIQVAKLEHETVNFGGVWHSDTTYLEKPPMGTMLIAREVPPYGGDTLFANQYAAYEALSDKMKELLDGLVGISSSAKADVSKTREDRIKDSANTQASSSYLSEHPVVRTHPETGRKALYINTAHTVAFKGMTEAESAPILNFLFQHQIKPEYTCRFSWRPGSIAFWDNRAAQHNPINDYHGFRRVMHRITLAGDTPV</sequence>
<evidence type="ECO:0000256" key="1">
    <source>
        <dbReference type="ARBA" id="ARBA00005896"/>
    </source>
</evidence>
<evidence type="ECO:0000256" key="6">
    <source>
        <dbReference type="SAM" id="MobiDB-lite"/>
    </source>
</evidence>
<feature type="compositionally biased region" description="Polar residues" evidence="6">
    <location>
        <begin position="173"/>
        <end position="183"/>
    </location>
</feature>
<evidence type="ECO:0000256" key="4">
    <source>
        <dbReference type="ARBA" id="ARBA00023002"/>
    </source>
</evidence>
<dbReference type="GO" id="GO:0016706">
    <property type="term" value="F:2-oxoglutarate-dependent dioxygenase activity"/>
    <property type="evidence" value="ECO:0007669"/>
    <property type="project" value="UniProtKB-ARBA"/>
</dbReference>
<dbReference type="EMBL" id="LPXN01000105">
    <property type="protein sequence ID" value="KZD08386.1"/>
    <property type="molecule type" value="Genomic_DNA"/>
</dbReference>
<evidence type="ECO:0000313" key="9">
    <source>
        <dbReference type="Proteomes" id="UP000076400"/>
    </source>
</evidence>
<dbReference type="STRING" id="580166.AUP43_01980"/>
<proteinExistence type="inferred from homology"/>
<gene>
    <name evidence="8" type="ORF">AUP43_01980</name>
</gene>
<dbReference type="GO" id="GO:0046872">
    <property type="term" value="F:metal ion binding"/>
    <property type="evidence" value="ECO:0007669"/>
    <property type="project" value="UniProtKB-KW"/>
</dbReference>
<dbReference type="InterPro" id="IPR051323">
    <property type="entry name" value="AtsK-like"/>
</dbReference>